<feature type="transmembrane region" description="Helical" evidence="6">
    <location>
        <begin position="203"/>
        <end position="225"/>
    </location>
</feature>
<evidence type="ECO:0000256" key="2">
    <source>
        <dbReference type="ARBA" id="ARBA00022692"/>
    </source>
</evidence>
<feature type="transmembrane region" description="Helical" evidence="6">
    <location>
        <begin position="1492"/>
        <end position="1522"/>
    </location>
</feature>
<dbReference type="GO" id="GO:0005886">
    <property type="term" value="C:plasma membrane"/>
    <property type="evidence" value="ECO:0007669"/>
    <property type="project" value="TreeGrafter"/>
</dbReference>
<dbReference type="GO" id="GO:0005261">
    <property type="term" value="F:monoatomic cation channel activity"/>
    <property type="evidence" value="ECO:0007669"/>
    <property type="project" value="InterPro"/>
</dbReference>
<dbReference type="PANTHER" id="PTHR46141:SF1">
    <property type="entry name" value="SODIUM LEAK CHANNEL NALCN"/>
    <property type="match status" value="1"/>
</dbReference>
<evidence type="ECO:0000256" key="4">
    <source>
        <dbReference type="ARBA" id="ARBA00023136"/>
    </source>
</evidence>
<dbReference type="PROSITE" id="PS50088">
    <property type="entry name" value="ANK_REPEAT"/>
    <property type="match status" value="1"/>
</dbReference>
<evidence type="ECO:0000313" key="8">
    <source>
        <dbReference type="EnsemblMetazoa" id="Aqu2.1.33012_001"/>
    </source>
</evidence>
<dbReference type="InterPro" id="IPR002110">
    <property type="entry name" value="Ankyrin_rpt"/>
</dbReference>
<evidence type="ECO:0000256" key="6">
    <source>
        <dbReference type="SAM" id="Phobius"/>
    </source>
</evidence>
<organism evidence="8">
    <name type="scientific">Amphimedon queenslandica</name>
    <name type="common">Sponge</name>
    <dbReference type="NCBI Taxonomy" id="400682"/>
    <lineage>
        <taxon>Eukaryota</taxon>
        <taxon>Metazoa</taxon>
        <taxon>Porifera</taxon>
        <taxon>Demospongiae</taxon>
        <taxon>Heteroscleromorpha</taxon>
        <taxon>Haplosclerida</taxon>
        <taxon>Niphatidae</taxon>
        <taxon>Amphimedon</taxon>
    </lineage>
</organism>
<feature type="transmembrane region" description="Helical" evidence="6">
    <location>
        <begin position="592"/>
        <end position="613"/>
    </location>
</feature>
<dbReference type="SMART" id="SM00248">
    <property type="entry name" value="ANK"/>
    <property type="match status" value="3"/>
</dbReference>
<evidence type="ECO:0000256" key="3">
    <source>
        <dbReference type="ARBA" id="ARBA00022989"/>
    </source>
</evidence>
<feature type="transmembrane region" description="Helical" evidence="6">
    <location>
        <begin position="666"/>
        <end position="688"/>
    </location>
</feature>
<dbReference type="PANTHER" id="PTHR46141">
    <property type="entry name" value="SODIUM LEAK CHANNEL NON-SELECTIVE PROTEIN"/>
    <property type="match status" value="1"/>
</dbReference>
<keyword evidence="5" id="KW-0040">ANK repeat</keyword>
<dbReference type="PROSITE" id="PS50297">
    <property type="entry name" value="ANK_REP_REGION"/>
    <property type="match status" value="1"/>
</dbReference>
<dbReference type="FunCoup" id="A0A1X7V091">
    <property type="interactions" value="7"/>
</dbReference>
<feature type="domain" description="Ion transport" evidence="7">
    <location>
        <begin position="1311"/>
        <end position="1530"/>
    </location>
</feature>
<feature type="transmembrane region" description="Helical" evidence="6">
    <location>
        <begin position="1313"/>
        <end position="1337"/>
    </location>
</feature>
<dbReference type="InterPro" id="IPR028823">
    <property type="entry name" value="NALCN"/>
</dbReference>
<feature type="domain" description="Ion transport" evidence="7">
    <location>
        <begin position="92"/>
        <end position="406"/>
    </location>
</feature>
<dbReference type="InterPro" id="IPR036770">
    <property type="entry name" value="Ankyrin_rpt-contain_sf"/>
</dbReference>
<dbReference type="Gene3D" id="1.20.120.350">
    <property type="entry name" value="Voltage-gated potassium channels. Chain C"/>
    <property type="match status" value="2"/>
</dbReference>
<feature type="domain" description="Ion transport" evidence="7">
    <location>
        <begin position="936"/>
        <end position="1236"/>
    </location>
</feature>
<feature type="transmembrane region" description="Helical" evidence="6">
    <location>
        <begin position="368"/>
        <end position="396"/>
    </location>
</feature>
<dbReference type="GO" id="GO:0032224">
    <property type="term" value="P:positive regulation of synaptic transmission, cholinergic"/>
    <property type="evidence" value="ECO:0007669"/>
    <property type="project" value="TreeGrafter"/>
</dbReference>
<accession>A0A1X7V091</accession>
<feature type="transmembrane region" description="Helical" evidence="6">
    <location>
        <begin position="1288"/>
        <end position="1307"/>
    </location>
</feature>
<feature type="transmembrane region" description="Helical" evidence="6">
    <location>
        <begin position="1417"/>
        <end position="1437"/>
    </location>
</feature>
<dbReference type="GO" id="GO:0032230">
    <property type="term" value="P:positive regulation of synaptic transmission, GABAergic"/>
    <property type="evidence" value="ECO:0007669"/>
    <property type="project" value="TreeGrafter"/>
</dbReference>
<protein>
    <recommendedName>
        <fullName evidence="7">Ion transport domain-containing protein</fullName>
    </recommendedName>
</protein>
<feature type="transmembrane region" description="Helical" evidence="6">
    <location>
        <begin position="92"/>
        <end position="111"/>
    </location>
</feature>
<feature type="domain" description="Ion transport" evidence="7">
    <location>
        <begin position="458"/>
        <end position="698"/>
    </location>
</feature>
<dbReference type="eggNOG" id="KOG4177">
    <property type="taxonomic scope" value="Eukaryota"/>
</dbReference>
<dbReference type="OrthoDB" id="10069766at2759"/>
<reference evidence="8" key="1">
    <citation type="submission" date="2017-05" db="UniProtKB">
        <authorList>
            <consortium name="EnsemblMetazoa"/>
        </authorList>
    </citation>
    <scope>IDENTIFICATION</scope>
</reference>
<feature type="transmembrane region" description="Helical" evidence="6">
    <location>
        <begin position="965"/>
        <end position="986"/>
    </location>
</feature>
<dbReference type="Gene3D" id="1.25.40.20">
    <property type="entry name" value="Ankyrin repeat-containing domain"/>
    <property type="match status" value="2"/>
</dbReference>
<dbReference type="Gene3D" id="1.10.287.70">
    <property type="match status" value="4"/>
</dbReference>
<comment type="subcellular location">
    <subcellularLocation>
        <location evidence="1">Membrane</location>
        <topology evidence="1">Multi-pass membrane protein</topology>
    </subcellularLocation>
</comment>
<sequence length="1879" mass="217975">MYELIALIDKLIDPVELDFLLRFPCVPNVSSPVDFLSHNSWGGIKSLSGMEQFRNLDRDIEGDTRKEVDEYETVFMYTWWLWLTEDNKARQCFRVLSLANLILLLLSLPFYDVSDSNNFNKLRIQFIVISVLDMILSLLCTFHLIVRGRYFIYRHVKIDEETNESHFNYTELIRLLTLVGVSISLWYSVGIGVYRSIYIDISWYWYIAMLPRAFLSVTSSIKLFIPSNVESSVLQKVSTIIKWKQLCMVTLFYFIFVFIFALLGVHIIGGLDYICVYNNSVPAIPIRHCDINNPSGQELCNNDSDYLITCERFSPNPDSNEPIFINYRTFVYYGQFRTILDGLYAVYEASTLELWSFMMLAAFDARDFVIVAIYYTLLILFLVIILQQSIFLVVIIESFADLRSNTQSQQQINMKQTKTRPSVVLSLDSGSSVLRLKSTDTNSPKDFIVKYGKKLIIMEKFFLFLVFADAIVTSLKTAEYSQSNKEQWRLALQIWQVTVSLAFLLEVIILFLFYLYHGQYKLFFKRPYYICLIILSIGGLVASIPSRYTYDPLYPSNGLILFQSLRFPRLIRVSRYLKDFFNKLLGNARIPILIAVTAAMIVFISIVNCQIFTYKDTECPNVGTEHYSNFIAGLSSTFQLVMNEAWTDITSELMCGIKFRWIISNLYFIIIHLFSSLIFLNFFGAVILDNLEYSEEEKQSKLEDIKRKEDKSNTVPFHLRIFKKLNNQPKRLRPPGKGLPDPNLDEVDVRRFFESASQNVIVPDPGFHDDTPPIPSVRETNNGRTQVRQYSLVSNLDEDDYASYTHTIEKKYQTIDSLLKFVKFWRRRVEANDVSSSERRYQLPDLFGDNKKQNNRINNNNNRRSEYDVYSERHRFFDMALFCMSPEHKLRRICTLILTAQAITPKYELLEGRSLWDLFKSRISFGMRLVLSQMPYSTWVMFIVLWATVAVQFSESIHFLMVKEYYNYILPMECIYVLVMFSWLVCRVLSKGLFINPHPAIGSIWDILDWIFLIDSLLLLVLVPVWGTEYMNSDATIQFNSYTDLSTWVSVMMGIRALRPLHIVSLFRSLRAVIREILEGWKNLLIAAVIMFGFMFMVASLGVQLFAGTDENPLAYCNDPVMKTRSSCVGEFYISVRRSREFLQLPNVTGTNSILVPRVWFPYSRDYPFNNVLTTLITLFELLTLEGWTEVNNLFQDKNERSGWYMSFYIHIYIFLAVNLGLQLFLGVVVNNFNEHKPGHRFLLSVDQNRWIELMQRISLQRPYKLPHEPRENMLRLRLYNFVSHSHYRIIPSVFTILAALTLVLPWNGSDYVSTLVGLNLVFNFYAIFEVVIKLLAFGPTYFRSWRNLFDLFLVGATIIYYIFVTVYFTGFIKDVTLSYIALAIAVLKFIAILLKYSAMLNLLITVVTTILRTIPLTQILGILIICYCCVGIILFGDLRKGEMLSYTWISFAGTGQSLTAITRCLTGEDWYQILWDVALKEPYGMSDDSKFLSIFTAVVYFGSFIVIVPFILLNVFIAVLLENFSIFYNDDDTNLSLAVIKDFKKKWRHFDPQAKGHVKLSRIKLLLRSLEVQDYYTYNIGDDSQVIGRYPYNLTEDSLLLWEMEEELRREVSQSVKKATPEDDVIISFQDVLKMLAYRCEVIHSRLESHELVTRQELETTIQIDVAEMCILKWLKKHVKPIVEENRRQAPLENIPTINQPRESTAHNKQYQLFAIHNMQSQLLSQDGPWPRQASMDTEDEERLTSTEQYKHFNETEVQLYEAAEVGDIDAMKSVFSNGAGINWEHPGLNNETPLHAAVYKSRIDAVLWLLNEGAYTESWDTEVQLYEAAQVGDIDAMKSVFSNGAGINWENPDRINMTQLHEAATKNKIDAVKLLLG</sequence>
<feature type="transmembrane region" description="Helical" evidence="6">
    <location>
        <begin position="175"/>
        <end position="197"/>
    </location>
</feature>
<feature type="transmembrane region" description="Helical" evidence="6">
    <location>
        <begin position="494"/>
        <end position="516"/>
    </location>
</feature>
<dbReference type="InterPro" id="IPR005821">
    <property type="entry name" value="Ion_trans_dom"/>
</dbReference>
<feature type="transmembrane region" description="Helical" evidence="6">
    <location>
        <begin position="123"/>
        <end position="146"/>
    </location>
</feature>
<keyword evidence="2 6" id="KW-0812">Transmembrane</keyword>
<feature type="transmembrane region" description="Helical" evidence="6">
    <location>
        <begin position="246"/>
        <end position="268"/>
    </location>
</feature>
<feature type="transmembrane region" description="Helical" evidence="6">
    <location>
        <begin position="1007"/>
        <end position="1027"/>
    </location>
</feature>
<feature type="transmembrane region" description="Helical" evidence="6">
    <location>
        <begin position="1381"/>
        <end position="1405"/>
    </location>
</feature>
<dbReference type="InParanoid" id="A0A1X7V091"/>
<dbReference type="InterPro" id="IPR027359">
    <property type="entry name" value="Volt_channel_dom_sf"/>
</dbReference>
<dbReference type="SUPFAM" id="SSF48403">
    <property type="entry name" value="Ankyrin repeat"/>
    <property type="match status" value="1"/>
</dbReference>
<dbReference type="EnsemblMetazoa" id="Aqu2.1.33012_001">
    <property type="protein sequence ID" value="Aqu2.1.33012_001"/>
    <property type="gene ID" value="Aqu2.1.33012"/>
</dbReference>
<feature type="transmembrane region" description="Helical" evidence="6">
    <location>
        <begin position="528"/>
        <end position="548"/>
    </location>
</feature>
<dbReference type="Pfam" id="PF12796">
    <property type="entry name" value="Ank_2"/>
    <property type="match status" value="1"/>
</dbReference>
<feature type="transmembrane region" description="Helical" evidence="6">
    <location>
        <begin position="936"/>
        <end position="953"/>
    </location>
</feature>
<evidence type="ECO:0000259" key="7">
    <source>
        <dbReference type="Pfam" id="PF00520"/>
    </source>
</evidence>
<evidence type="ECO:0000256" key="5">
    <source>
        <dbReference type="PROSITE-ProRule" id="PRU00023"/>
    </source>
</evidence>
<name>A0A1X7V091_AMPQE</name>
<dbReference type="eggNOG" id="KOG2301">
    <property type="taxonomic scope" value="Eukaryota"/>
</dbReference>
<proteinExistence type="predicted"/>
<keyword evidence="4 6" id="KW-0472">Membrane</keyword>
<dbReference type="STRING" id="400682.A0A1X7V091"/>
<dbReference type="Pfam" id="PF00520">
    <property type="entry name" value="Ion_trans"/>
    <property type="match status" value="4"/>
</dbReference>
<evidence type="ECO:0000256" key="1">
    <source>
        <dbReference type="ARBA" id="ARBA00004141"/>
    </source>
</evidence>
<feature type="repeat" description="ANK" evidence="5">
    <location>
        <begin position="1791"/>
        <end position="1823"/>
    </location>
</feature>
<feature type="transmembrane region" description="Helical" evidence="6">
    <location>
        <begin position="1084"/>
        <end position="1106"/>
    </location>
</feature>
<keyword evidence="3 6" id="KW-1133">Transmembrane helix</keyword>
<dbReference type="SUPFAM" id="SSF81324">
    <property type="entry name" value="Voltage-gated potassium channels"/>
    <property type="match status" value="3"/>
</dbReference>
<feature type="transmembrane region" description="Helical" evidence="6">
    <location>
        <begin position="1349"/>
        <end position="1369"/>
    </location>
</feature>
<feature type="transmembrane region" description="Helical" evidence="6">
    <location>
        <begin position="1208"/>
        <end position="1233"/>
    </location>
</feature>
<feature type="transmembrane region" description="Helical" evidence="6">
    <location>
        <begin position="455"/>
        <end position="474"/>
    </location>
</feature>